<dbReference type="PANTHER" id="PTHR13318">
    <property type="entry name" value="PARTNER OF PAIRED, ISOFORM B-RELATED"/>
    <property type="match status" value="1"/>
</dbReference>
<dbReference type="InterPro" id="IPR001611">
    <property type="entry name" value="Leu-rich_rpt"/>
</dbReference>
<dbReference type="Pfam" id="PF13516">
    <property type="entry name" value="LRR_6"/>
    <property type="match status" value="1"/>
</dbReference>
<protein>
    <recommendedName>
        <fullName evidence="2">F-box/LRR-repeat protein 15-like leucin rich repeat domain-containing protein</fullName>
    </recommendedName>
</protein>
<reference evidence="4" key="1">
    <citation type="submission" date="2024-04" db="EMBL/GenBank/DDBJ databases">
        <authorList>
            <person name="Shaw F."/>
            <person name="Minotto A."/>
        </authorList>
    </citation>
    <scope>NUCLEOTIDE SEQUENCE [LARGE SCALE GENOMIC DNA]</scope>
</reference>
<name>A0ABP1CJX1_9APHY</name>
<dbReference type="PANTHER" id="PTHR13318:SF105">
    <property type="entry name" value="F-BOX_LRR-REPEAT PROTEIN 3"/>
    <property type="match status" value="1"/>
</dbReference>
<proteinExistence type="predicted"/>
<dbReference type="SUPFAM" id="SSF52047">
    <property type="entry name" value="RNI-like"/>
    <property type="match status" value="1"/>
</dbReference>
<dbReference type="SMART" id="SM00367">
    <property type="entry name" value="LRR_CC"/>
    <property type="match status" value="5"/>
</dbReference>
<dbReference type="Gene3D" id="3.80.10.10">
    <property type="entry name" value="Ribonuclease Inhibitor"/>
    <property type="match status" value="2"/>
</dbReference>
<feature type="compositionally biased region" description="Polar residues" evidence="1">
    <location>
        <begin position="35"/>
        <end position="49"/>
    </location>
</feature>
<dbReference type="EMBL" id="OZ037944">
    <property type="protein sequence ID" value="CAL1695972.1"/>
    <property type="molecule type" value="Genomic_DNA"/>
</dbReference>
<feature type="region of interest" description="Disordered" evidence="1">
    <location>
        <begin position="1"/>
        <end position="49"/>
    </location>
</feature>
<dbReference type="InterPro" id="IPR057207">
    <property type="entry name" value="FBXL15_LRR"/>
</dbReference>
<evidence type="ECO:0000259" key="2">
    <source>
        <dbReference type="Pfam" id="PF25372"/>
    </source>
</evidence>
<organism evidence="3 4">
    <name type="scientific">Somion occarium</name>
    <dbReference type="NCBI Taxonomy" id="3059160"/>
    <lineage>
        <taxon>Eukaryota</taxon>
        <taxon>Fungi</taxon>
        <taxon>Dikarya</taxon>
        <taxon>Basidiomycota</taxon>
        <taxon>Agaricomycotina</taxon>
        <taxon>Agaricomycetes</taxon>
        <taxon>Polyporales</taxon>
        <taxon>Cerrenaceae</taxon>
        <taxon>Somion</taxon>
    </lineage>
</organism>
<evidence type="ECO:0000313" key="3">
    <source>
        <dbReference type="EMBL" id="CAL1695972.1"/>
    </source>
</evidence>
<evidence type="ECO:0000256" key="1">
    <source>
        <dbReference type="SAM" id="MobiDB-lite"/>
    </source>
</evidence>
<dbReference type="Proteomes" id="UP001497453">
    <property type="component" value="Chromosome 1"/>
</dbReference>
<dbReference type="InterPro" id="IPR032675">
    <property type="entry name" value="LRR_dom_sf"/>
</dbReference>
<feature type="domain" description="F-box/LRR-repeat protein 15-like leucin rich repeat" evidence="2">
    <location>
        <begin position="151"/>
        <end position="320"/>
    </location>
</feature>
<sequence length="525" mass="56954">MGPKTKSSSHKSTERPTKRRKLTIGAKTSDDTDLPTPQSQSNVPSSSAWSMRTVAPDHIPPLTTLCLCVFAENLQRLAQHPSIFESLRPWLKVLPDALVPRLFATLRAICPTILSHAFIVAYLLRGPSITLTSDLPGVNKFTVSAIGDSSREQICELVLSNLEKITDETVASVVAKLPALHVLDLRGCTKVGPKTTAAVATGCPHLNKLNLNYTSVTPVSLAPILKGCGELEVLKVGGIPNWTDATVSKLWTALDLDETSEFVLPNIKSLNIRQMPLSDPVVNQLLAVCPNVERLDVSFTYVRHPPLLLNNKSLQKLSITSTRISPAHLLTITSDLPNLKSLSVGALGGGQGSSAAISNTSAMTLTDQTLRDLTDRLEECHQLEHVSLVGNTKLGSLGRKDSAIADFIRRVGRRCTRLNMAGIPSLRSSDLEGLPPDLAGEDSPRLKTLILNNTSIDDTAAPYLSSCTCLETLELAGTKVTSTGLFVIIDACPRLSQLNLTSCRGIGVVDRRRFFEVWEKEWKNR</sequence>
<dbReference type="InterPro" id="IPR006553">
    <property type="entry name" value="Leu-rich_rpt_Cys-con_subtyp"/>
</dbReference>
<dbReference type="Pfam" id="PF25372">
    <property type="entry name" value="DUF7885"/>
    <property type="match status" value="1"/>
</dbReference>
<gene>
    <name evidence="3" type="ORF">GFSPODELE1_LOCUS977</name>
</gene>
<evidence type="ECO:0000313" key="4">
    <source>
        <dbReference type="Proteomes" id="UP001497453"/>
    </source>
</evidence>
<accession>A0ABP1CJX1</accession>
<keyword evidence="4" id="KW-1185">Reference proteome</keyword>